<dbReference type="Gene3D" id="3.10.330.20">
    <property type="match status" value="1"/>
</dbReference>
<dbReference type="Proteomes" id="UP000318336">
    <property type="component" value="Unassembled WGS sequence"/>
</dbReference>
<dbReference type="InterPro" id="IPR049470">
    <property type="entry name" value="TRM61_C"/>
</dbReference>
<evidence type="ECO:0000256" key="9">
    <source>
        <dbReference type="ARBA" id="ARBA00075788"/>
    </source>
</evidence>
<keyword evidence="5" id="KW-0819">tRNA processing</keyword>
<evidence type="ECO:0000256" key="2">
    <source>
        <dbReference type="ARBA" id="ARBA00022603"/>
    </source>
</evidence>
<evidence type="ECO:0000256" key="7">
    <source>
        <dbReference type="ARBA" id="ARBA00066181"/>
    </source>
</evidence>
<keyword evidence="13" id="KW-1185">Reference proteome</keyword>
<sequence length="360" mass="38371">MTAEQTRGEAPTGAALRRGPFVEGERVQLTDPKGRLHTITLGAGKQFHTHRGYLLHDELIGAPDGSTITNTAGVEYLALRPLLSDYVMSMPRGAAVVYPKDAGQIVTFADVFPGARVVEAGVGSGALSMSLLRAVGDQGSLHSFERRDDFATIAKANVREFFGGDHPAWTVTVGDLVEQLPQHVEPGTVDRVVLDMLAPWECLDVVADALAPGGVLIAYVATATQLSRVAEAARDHGGYTEPSAWESMVRGWHLEGLAVRPQHRMHGHTGFLISTRRLAPGVTPPLRKRRPAKGSYGEGEAESAGGATPEDFGERPVSDKKVRKLARSLAPAEESPTQESPAQTSPTRPGVAPSEEEADG</sequence>
<dbReference type="FunFam" id="3.10.330.20:FF:000001">
    <property type="entry name" value="tRNA (adenine(58)-N(1))-methyltransferase TrmI"/>
    <property type="match status" value="1"/>
</dbReference>
<dbReference type="Pfam" id="PF14801">
    <property type="entry name" value="TrmI-like_N"/>
    <property type="match status" value="1"/>
</dbReference>
<evidence type="ECO:0000313" key="12">
    <source>
        <dbReference type="EMBL" id="TQL33043.1"/>
    </source>
</evidence>
<dbReference type="EMBL" id="VFOK01000001">
    <property type="protein sequence ID" value="TQL33043.1"/>
    <property type="molecule type" value="Genomic_DNA"/>
</dbReference>
<dbReference type="OrthoDB" id="9781391at2"/>
<dbReference type="RefSeq" id="WP_142005110.1">
    <property type="nucleotide sequence ID" value="NZ_CAJTBP010000001.1"/>
</dbReference>
<dbReference type="GO" id="GO:0160107">
    <property type="term" value="F:tRNA (adenine(58)-N1)-methyltransferase activity"/>
    <property type="evidence" value="ECO:0007669"/>
    <property type="project" value="UniProtKB-EC"/>
</dbReference>
<feature type="compositionally biased region" description="Polar residues" evidence="10">
    <location>
        <begin position="335"/>
        <end position="347"/>
    </location>
</feature>
<keyword evidence="2 12" id="KW-0489">Methyltransferase</keyword>
<dbReference type="GO" id="GO:0031515">
    <property type="term" value="C:tRNA (m1A) methyltransferase complex"/>
    <property type="evidence" value="ECO:0007669"/>
    <property type="project" value="InterPro"/>
</dbReference>
<dbReference type="GO" id="GO:0030488">
    <property type="term" value="P:tRNA methylation"/>
    <property type="evidence" value="ECO:0007669"/>
    <property type="project" value="InterPro"/>
</dbReference>
<evidence type="ECO:0000256" key="10">
    <source>
        <dbReference type="SAM" id="MobiDB-lite"/>
    </source>
</evidence>
<evidence type="ECO:0000256" key="4">
    <source>
        <dbReference type="ARBA" id="ARBA00022691"/>
    </source>
</evidence>
<evidence type="ECO:0000256" key="6">
    <source>
        <dbReference type="ARBA" id="ARBA00056761"/>
    </source>
</evidence>
<reference evidence="12 13" key="1">
    <citation type="submission" date="2019-06" db="EMBL/GenBank/DDBJ databases">
        <title>Sequencing the genomes of 1000 actinobacteria strains.</title>
        <authorList>
            <person name="Klenk H.-P."/>
        </authorList>
    </citation>
    <scope>NUCLEOTIDE SEQUENCE [LARGE SCALE GENOMIC DNA]</scope>
    <source>
        <strain evidence="12 13">DSM 24617</strain>
    </source>
</reference>
<comment type="caution">
    <text evidence="12">The sequence shown here is derived from an EMBL/GenBank/DDBJ whole genome shotgun (WGS) entry which is preliminary data.</text>
</comment>
<name>A0A542XB27_9MICO</name>
<dbReference type="Pfam" id="PF08704">
    <property type="entry name" value="GCD14"/>
    <property type="match status" value="1"/>
</dbReference>
<accession>A0A542XB27</accession>
<proteinExistence type="predicted"/>
<gene>
    <name evidence="12" type="ORF">FB554_1177</name>
</gene>
<dbReference type="InterPro" id="IPR029063">
    <property type="entry name" value="SAM-dependent_MTases_sf"/>
</dbReference>
<dbReference type="PANTHER" id="PTHR12133:SF1">
    <property type="entry name" value="TRNA (ADENINE(58)-N(1))-METHYLTRANSFERASE, MITOCHONDRIAL"/>
    <property type="match status" value="1"/>
</dbReference>
<evidence type="ECO:0000256" key="8">
    <source>
        <dbReference type="ARBA" id="ARBA00069291"/>
    </source>
</evidence>
<evidence type="ECO:0000256" key="5">
    <source>
        <dbReference type="ARBA" id="ARBA00022694"/>
    </source>
</evidence>
<keyword evidence="4" id="KW-0949">S-adenosyl-L-methionine</keyword>
<dbReference type="SUPFAM" id="SSF53335">
    <property type="entry name" value="S-adenosyl-L-methionine-dependent methyltransferases"/>
    <property type="match status" value="1"/>
</dbReference>
<comment type="subunit">
    <text evidence="7">Homotetramer composed of a dimer of dimers.</text>
</comment>
<dbReference type="FunFam" id="3.40.50.150:FF:000019">
    <property type="entry name" value="tRNA (adenine(58)-N(1))-methyltransferase TrmI"/>
    <property type="match status" value="1"/>
</dbReference>
<dbReference type="InterPro" id="IPR014816">
    <property type="entry name" value="tRNA_MeTrfase_Gcd14"/>
</dbReference>
<keyword evidence="3 12" id="KW-0808">Transferase</keyword>
<dbReference type="Gene3D" id="3.40.50.150">
    <property type="entry name" value="Vaccinia Virus protein VP39"/>
    <property type="match status" value="1"/>
</dbReference>
<dbReference type="PROSITE" id="PS51620">
    <property type="entry name" value="SAM_TRM61"/>
    <property type="match status" value="1"/>
</dbReference>
<protein>
    <recommendedName>
        <fullName evidence="8">tRNA (adenine(58)-N(1))-methyltransferase TrmI</fullName>
        <ecNumber evidence="1">2.1.1.220</ecNumber>
    </recommendedName>
    <alternativeName>
        <fullName evidence="9">tRNA(m1A58)-methyltransferase</fullName>
    </alternativeName>
</protein>
<evidence type="ECO:0000256" key="3">
    <source>
        <dbReference type="ARBA" id="ARBA00022679"/>
    </source>
</evidence>
<feature type="domain" description="tRNA (adenine(58)-N(1))-methyltransferase catalytic subunit TRM61 C-terminal" evidence="11">
    <location>
        <begin position="88"/>
        <end position="252"/>
    </location>
</feature>
<dbReference type="PANTHER" id="PTHR12133">
    <property type="entry name" value="TRNA (ADENINE(58)-N(1))-METHYLTRANSFERASE"/>
    <property type="match status" value="1"/>
</dbReference>
<evidence type="ECO:0000313" key="13">
    <source>
        <dbReference type="Proteomes" id="UP000318336"/>
    </source>
</evidence>
<dbReference type="CDD" id="cd02440">
    <property type="entry name" value="AdoMet_MTases"/>
    <property type="match status" value="1"/>
</dbReference>
<evidence type="ECO:0000256" key="1">
    <source>
        <dbReference type="ARBA" id="ARBA00012796"/>
    </source>
</evidence>
<dbReference type="EC" id="2.1.1.220" evidence="1"/>
<feature type="region of interest" description="Disordered" evidence="10">
    <location>
        <begin position="276"/>
        <end position="360"/>
    </location>
</feature>
<evidence type="ECO:0000259" key="11">
    <source>
        <dbReference type="Pfam" id="PF08704"/>
    </source>
</evidence>
<comment type="function">
    <text evidence="6">Catalyzes the S-adenosyl-L-methionine-dependent formation of N(1)-methyladenine at position 58 (m1A58) in tRNA.</text>
</comment>
<organism evidence="12 13">
    <name type="scientific">Barrientosiimonas humi</name>
    <dbReference type="NCBI Taxonomy" id="999931"/>
    <lineage>
        <taxon>Bacteria</taxon>
        <taxon>Bacillati</taxon>
        <taxon>Actinomycetota</taxon>
        <taxon>Actinomycetes</taxon>
        <taxon>Micrococcales</taxon>
        <taxon>Dermacoccaceae</taxon>
        <taxon>Barrientosiimonas</taxon>
    </lineage>
</organism>
<dbReference type="AlphaFoldDB" id="A0A542XB27"/>